<evidence type="ECO:0000256" key="1">
    <source>
        <dbReference type="SAM" id="SignalP"/>
    </source>
</evidence>
<dbReference type="AlphaFoldDB" id="A0A2G8L707"/>
<comment type="caution">
    <text evidence="2">The sequence shown here is derived from an EMBL/GenBank/DDBJ whole genome shotgun (WGS) entry which is preliminary data.</text>
</comment>
<organism evidence="2 3">
    <name type="scientific">Stichopus japonicus</name>
    <name type="common">Sea cucumber</name>
    <dbReference type="NCBI Taxonomy" id="307972"/>
    <lineage>
        <taxon>Eukaryota</taxon>
        <taxon>Metazoa</taxon>
        <taxon>Echinodermata</taxon>
        <taxon>Eleutherozoa</taxon>
        <taxon>Echinozoa</taxon>
        <taxon>Holothuroidea</taxon>
        <taxon>Aspidochirotacea</taxon>
        <taxon>Aspidochirotida</taxon>
        <taxon>Stichopodidae</taxon>
        <taxon>Apostichopus</taxon>
    </lineage>
</organism>
<sequence>MKACFIFAFLLSLSSFKVSLARTYMLPISVAPVDQKPTNGVCSRNTNIICDYLLFGVADAQTVDNCVDCICDEINGYLLSCGTVS</sequence>
<name>A0A2G8L707_STIJA</name>
<accession>A0A2G8L707</accession>
<proteinExistence type="predicted"/>
<reference evidence="2 3" key="1">
    <citation type="journal article" date="2017" name="PLoS Biol.">
        <title>The sea cucumber genome provides insights into morphological evolution and visceral regeneration.</title>
        <authorList>
            <person name="Zhang X."/>
            <person name="Sun L."/>
            <person name="Yuan J."/>
            <person name="Sun Y."/>
            <person name="Gao Y."/>
            <person name="Zhang L."/>
            <person name="Li S."/>
            <person name="Dai H."/>
            <person name="Hamel J.F."/>
            <person name="Liu C."/>
            <person name="Yu Y."/>
            <person name="Liu S."/>
            <person name="Lin W."/>
            <person name="Guo K."/>
            <person name="Jin S."/>
            <person name="Xu P."/>
            <person name="Storey K.B."/>
            <person name="Huan P."/>
            <person name="Zhang T."/>
            <person name="Zhou Y."/>
            <person name="Zhang J."/>
            <person name="Lin C."/>
            <person name="Li X."/>
            <person name="Xing L."/>
            <person name="Huo D."/>
            <person name="Sun M."/>
            <person name="Wang L."/>
            <person name="Mercier A."/>
            <person name="Li F."/>
            <person name="Yang H."/>
            <person name="Xiang J."/>
        </authorList>
    </citation>
    <scope>NUCLEOTIDE SEQUENCE [LARGE SCALE GENOMIC DNA]</scope>
    <source>
        <strain evidence="2">Shaxun</strain>
        <tissue evidence="2">Muscle</tissue>
    </source>
</reference>
<feature type="signal peptide" evidence="1">
    <location>
        <begin position="1"/>
        <end position="21"/>
    </location>
</feature>
<dbReference type="EMBL" id="MRZV01000196">
    <property type="protein sequence ID" value="PIK55920.1"/>
    <property type="molecule type" value="Genomic_DNA"/>
</dbReference>
<feature type="chain" id="PRO_5013654663" evidence="1">
    <location>
        <begin position="22"/>
        <end position="85"/>
    </location>
</feature>
<keyword evidence="1" id="KW-0732">Signal</keyword>
<evidence type="ECO:0000313" key="3">
    <source>
        <dbReference type="Proteomes" id="UP000230750"/>
    </source>
</evidence>
<protein>
    <submittedName>
        <fullName evidence="2">Uncharacterized protein</fullName>
    </submittedName>
</protein>
<dbReference type="Proteomes" id="UP000230750">
    <property type="component" value="Unassembled WGS sequence"/>
</dbReference>
<evidence type="ECO:0000313" key="2">
    <source>
        <dbReference type="EMBL" id="PIK55920.1"/>
    </source>
</evidence>
<gene>
    <name evidence="2" type="ORF">BSL78_07190</name>
</gene>
<keyword evidence="3" id="KW-1185">Reference proteome</keyword>